<organism evidence="4 5">
    <name type="scientific">Roseomonas acroporae</name>
    <dbReference type="NCBI Taxonomy" id="2937791"/>
    <lineage>
        <taxon>Bacteria</taxon>
        <taxon>Pseudomonadati</taxon>
        <taxon>Pseudomonadota</taxon>
        <taxon>Alphaproteobacteria</taxon>
        <taxon>Acetobacterales</taxon>
        <taxon>Roseomonadaceae</taxon>
        <taxon>Roseomonas</taxon>
    </lineage>
</organism>
<evidence type="ECO:0000256" key="3">
    <source>
        <dbReference type="ARBA" id="ARBA00022801"/>
    </source>
</evidence>
<gene>
    <name evidence="4" type="ORF">M0638_21445</name>
</gene>
<proteinExistence type="predicted"/>
<dbReference type="Proteomes" id="UP001139516">
    <property type="component" value="Unassembled WGS sequence"/>
</dbReference>
<reference evidence="4" key="1">
    <citation type="submission" date="2022-04" db="EMBL/GenBank/DDBJ databases">
        <title>Roseomonas acroporae sp. nov., isolated from coral Acropora digitifera.</title>
        <authorList>
            <person name="Sun H."/>
        </authorList>
    </citation>
    <scope>NUCLEOTIDE SEQUENCE</scope>
    <source>
        <strain evidence="4">NAR14</strain>
    </source>
</reference>
<dbReference type="RefSeq" id="WP_248668996.1">
    <property type="nucleotide sequence ID" value="NZ_JALPRX010000102.1"/>
</dbReference>
<evidence type="ECO:0000313" key="5">
    <source>
        <dbReference type="Proteomes" id="UP001139516"/>
    </source>
</evidence>
<dbReference type="InterPro" id="IPR051458">
    <property type="entry name" value="Cyt/Met_Dipeptidase"/>
</dbReference>
<dbReference type="AlphaFoldDB" id="A0A9X2BVR7"/>
<evidence type="ECO:0000256" key="2">
    <source>
        <dbReference type="ARBA" id="ARBA00022723"/>
    </source>
</evidence>
<sequence>MASRDGALARAARHFDDRSEGGFRALLARLVAIPSTSQEAAHAPDLDRYLRTGIAPWIERLGFAWRIHPNPVDGLGPILTAERIEAPGAPTVLLYGHGDTVRGLDEQWRAGLSPWRLTEEGDRLYGRGTADNKGQHALNLAALEAVLAERGGRLGANVKLVIETAEERGSGGLREFVAANRDLLAADALIASDGPRVSPAVPTITTGSRGTYHFDLAVRLRAGGVHSGHWGGLTADPAILLAHALASMADGNGRLLVRDLLPARLPEAVRAALAGCAVEPGGEAAAIEPGWGEPGLTAAEKLYGWNALIVLSLLSGRPENPVNAVAPDAVAHCQIRYTVDTDPAGFEAALRRHLDRHGLERVRIENAGVRMNASRTAPDHPWVSWARASMTRSLGRPGAASAGPAVRVIPNSSGGLPGDVFAEHLGVPLVWVPHGHNGCRQHGPDEHLLAGTAREGILAFAGLWWDLGEPGTPGHE</sequence>
<dbReference type="InterPro" id="IPR002933">
    <property type="entry name" value="Peptidase_M20"/>
</dbReference>
<evidence type="ECO:0000313" key="4">
    <source>
        <dbReference type="EMBL" id="MCK8786942.1"/>
    </source>
</evidence>
<dbReference type="SUPFAM" id="SSF53187">
    <property type="entry name" value="Zn-dependent exopeptidases"/>
    <property type="match status" value="1"/>
</dbReference>
<dbReference type="NCBIfam" id="NF005478">
    <property type="entry name" value="PRK07079.1"/>
    <property type="match status" value="1"/>
</dbReference>
<dbReference type="GO" id="GO:0008233">
    <property type="term" value="F:peptidase activity"/>
    <property type="evidence" value="ECO:0007669"/>
    <property type="project" value="UniProtKB-KW"/>
</dbReference>
<dbReference type="Gene3D" id="3.40.630.10">
    <property type="entry name" value="Zn peptidases"/>
    <property type="match status" value="1"/>
</dbReference>
<dbReference type="GO" id="GO:0046872">
    <property type="term" value="F:metal ion binding"/>
    <property type="evidence" value="ECO:0007669"/>
    <property type="project" value="UniProtKB-KW"/>
</dbReference>
<dbReference type="PANTHER" id="PTHR43270">
    <property type="entry name" value="BETA-ALA-HIS DIPEPTIDASE"/>
    <property type="match status" value="1"/>
</dbReference>
<dbReference type="Gene3D" id="3.30.70.360">
    <property type="match status" value="1"/>
</dbReference>
<name>A0A9X2BVR7_9PROT</name>
<evidence type="ECO:0000256" key="1">
    <source>
        <dbReference type="ARBA" id="ARBA00022670"/>
    </source>
</evidence>
<keyword evidence="3" id="KW-0378">Hydrolase</keyword>
<dbReference type="EMBL" id="JALPRX010000102">
    <property type="protein sequence ID" value="MCK8786942.1"/>
    <property type="molecule type" value="Genomic_DNA"/>
</dbReference>
<dbReference type="PANTHER" id="PTHR43270:SF12">
    <property type="entry name" value="SUCCINYL-DIAMINOPIMELATE DESUCCINYLASE"/>
    <property type="match status" value="1"/>
</dbReference>
<keyword evidence="2" id="KW-0479">Metal-binding</keyword>
<protein>
    <submittedName>
        <fullName evidence="4">M20/M25/M40 family metallo-hydrolase</fullName>
    </submittedName>
</protein>
<dbReference type="Pfam" id="PF01546">
    <property type="entry name" value="Peptidase_M20"/>
    <property type="match status" value="1"/>
</dbReference>
<dbReference type="GO" id="GO:0006508">
    <property type="term" value="P:proteolysis"/>
    <property type="evidence" value="ECO:0007669"/>
    <property type="project" value="UniProtKB-KW"/>
</dbReference>
<accession>A0A9X2BVR7</accession>
<keyword evidence="5" id="KW-1185">Reference proteome</keyword>
<keyword evidence="1" id="KW-0645">Protease</keyword>
<comment type="caution">
    <text evidence="4">The sequence shown here is derived from an EMBL/GenBank/DDBJ whole genome shotgun (WGS) entry which is preliminary data.</text>
</comment>